<dbReference type="Gene3D" id="1.20.1250.20">
    <property type="entry name" value="MFS general substrate transporter like domains"/>
    <property type="match status" value="1"/>
</dbReference>
<dbReference type="EMBL" id="JARAKH010000014">
    <property type="protein sequence ID" value="KAK8397160.1"/>
    <property type="molecule type" value="Genomic_DNA"/>
</dbReference>
<accession>A0AAW0UBV6</accession>
<dbReference type="AlphaFoldDB" id="A0AAW0UBV6"/>
<gene>
    <name evidence="2" type="ORF">O3P69_004695</name>
</gene>
<dbReference type="InterPro" id="IPR036259">
    <property type="entry name" value="MFS_trans_sf"/>
</dbReference>
<sequence>MVSMVGKVMATSCYQMVYLMTGELYPTGQRSLAISLSSSFSAIGAALSSYINDLMYIEGEDFEAYTERFGQILEANITKDKRKRALFLTEGDEMTWDKACKLALSMEAASTEAMLLGGENRNAQVNKVEPPRTTPQNRN</sequence>
<evidence type="ECO:0000313" key="3">
    <source>
        <dbReference type="Proteomes" id="UP001487740"/>
    </source>
</evidence>
<organism evidence="2 3">
    <name type="scientific">Scylla paramamosain</name>
    <name type="common">Mud crab</name>
    <dbReference type="NCBI Taxonomy" id="85552"/>
    <lineage>
        <taxon>Eukaryota</taxon>
        <taxon>Metazoa</taxon>
        <taxon>Ecdysozoa</taxon>
        <taxon>Arthropoda</taxon>
        <taxon>Crustacea</taxon>
        <taxon>Multicrustacea</taxon>
        <taxon>Malacostraca</taxon>
        <taxon>Eumalacostraca</taxon>
        <taxon>Eucarida</taxon>
        <taxon>Decapoda</taxon>
        <taxon>Pleocyemata</taxon>
        <taxon>Brachyura</taxon>
        <taxon>Eubrachyura</taxon>
        <taxon>Portunoidea</taxon>
        <taxon>Portunidae</taxon>
        <taxon>Portuninae</taxon>
        <taxon>Scylla</taxon>
    </lineage>
</organism>
<feature type="region of interest" description="Disordered" evidence="1">
    <location>
        <begin position="119"/>
        <end position="139"/>
    </location>
</feature>
<dbReference type="Proteomes" id="UP001487740">
    <property type="component" value="Unassembled WGS sequence"/>
</dbReference>
<keyword evidence="3" id="KW-1185">Reference proteome</keyword>
<comment type="caution">
    <text evidence="2">The sequence shown here is derived from an EMBL/GenBank/DDBJ whole genome shotgun (WGS) entry which is preliminary data.</text>
</comment>
<evidence type="ECO:0000313" key="2">
    <source>
        <dbReference type="EMBL" id="KAK8397160.1"/>
    </source>
</evidence>
<protein>
    <submittedName>
        <fullName evidence="2">Uncharacterized protein</fullName>
    </submittedName>
</protein>
<evidence type="ECO:0000256" key="1">
    <source>
        <dbReference type="SAM" id="MobiDB-lite"/>
    </source>
</evidence>
<reference evidence="2 3" key="1">
    <citation type="submission" date="2023-03" db="EMBL/GenBank/DDBJ databases">
        <title>High-quality genome of Scylla paramamosain provides insights in environmental adaptation.</title>
        <authorList>
            <person name="Zhang L."/>
        </authorList>
    </citation>
    <scope>NUCLEOTIDE SEQUENCE [LARGE SCALE GENOMIC DNA]</scope>
    <source>
        <strain evidence="2">LZ_2023a</strain>
        <tissue evidence="2">Muscle</tissue>
    </source>
</reference>
<proteinExistence type="predicted"/>
<name>A0AAW0UBV6_SCYPA</name>